<sequence length="152" mass="17202">MFEHITEEQLAEFKEFFSLFDKQGNGYITIDELGPAMRSLGQNPSQQELNEMVLEIDADGTGTVDFHEFLMLMDRKMQTNTNEEEQIRDAFKVFDRDGNGSISATELKHVMCNLGAKLSEDEVMEMIQEADVDGDGQLSFGEFVDMMLAKPS</sequence>
<dbReference type="PROSITE" id="PS00018">
    <property type="entry name" value="EF_HAND_1"/>
    <property type="match status" value="3"/>
</dbReference>
<dbReference type="InterPro" id="IPR050230">
    <property type="entry name" value="CALM/Myosin/TropC-like"/>
</dbReference>
<organism evidence="4 5">
    <name type="scientific">Chlamydomonas eustigma</name>
    <dbReference type="NCBI Taxonomy" id="1157962"/>
    <lineage>
        <taxon>Eukaryota</taxon>
        <taxon>Viridiplantae</taxon>
        <taxon>Chlorophyta</taxon>
        <taxon>core chlorophytes</taxon>
        <taxon>Chlorophyceae</taxon>
        <taxon>CS clade</taxon>
        <taxon>Chlamydomonadales</taxon>
        <taxon>Chlamydomonadaceae</taxon>
        <taxon>Chlamydomonas</taxon>
    </lineage>
</organism>
<keyword evidence="5" id="KW-1185">Reference proteome</keyword>
<accession>A0A250WT37</accession>
<dbReference type="STRING" id="1157962.A0A250WT37"/>
<name>A0A250WT37_9CHLO</name>
<dbReference type="GO" id="GO:0016460">
    <property type="term" value="C:myosin II complex"/>
    <property type="evidence" value="ECO:0007669"/>
    <property type="project" value="TreeGrafter"/>
</dbReference>
<dbReference type="SMART" id="SM00054">
    <property type="entry name" value="EFh"/>
    <property type="match status" value="4"/>
</dbReference>
<evidence type="ECO:0000313" key="4">
    <source>
        <dbReference type="EMBL" id="GAX73998.1"/>
    </source>
</evidence>
<dbReference type="PANTHER" id="PTHR23048:SF0">
    <property type="entry name" value="CALMODULIN LIKE 3"/>
    <property type="match status" value="1"/>
</dbReference>
<dbReference type="CDD" id="cd00051">
    <property type="entry name" value="EFh"/>
    <property type="match status" value="1"/>
</dbReference>
<feature type="domain" description="EF-hand" evidence="3">
    <location>
        <begin position="118"/>
        <end position="152"/>
    </location>
</feature>
<feature type="domain" description="EF-hand" evidence="3">
    <location>
        <begin position="44"/>
        <end position="79"/>
    </location>
</feature>
<dbReference type="Proteomes" id="UP000232323">
    <property type="component" value="Unassembled WGS sequence"/>
</dbReference>
<dbReference type="InterPro" id="IPR002048">
    <property type="entry name" value="EF_hand_dom"/>
</dbReference>
<dbReference type="PROSITE" id="PS50222">
    <property type="entry name" value="EF_HAND_2"/>
    <property type="match status" value="4"/>
</dbReference>
<feature type="domain" description="EF-hand" evidence="3">
    <location>
        <begin position="82"/>
        <end position="117"/>
    </location>
</feature>
<proteinExistence type="predicted"/>
<gene>
    <name evidence="4" type="ORF">CEUSTIGMA_g1448.t1</name>
</gene>
<comment type="caution">
    <text evidence="4">The sequence shown here is derived from an EMBL/GenBank/DDBJ whole genome shotgun (WGS) entry which is preliminary data.</text>
</comment>
<dbReference type="Pfam" id="PF13499">
    <property type="entry name" value="EF-hand_7"/>
    <property type="match status" value="2"/>
</dbReference>
<dbReference type="EMBL" id="BEGY01000005">
    <property type="protein sequence ID" value="GAX73998.1"/>
    <property type="molecule type" value="Genomic_DNA"/>
</dbReference>
<keyword evidence="2" id="KW-0106">Calcium</keyword>
<dbReference type="InterPro" id="IPR018247">
    <property type="entry name" value="EF_Hand_1_Ca_BS"/>
</dbReference>
<evidence type="ECO:0000256" key="1">
    <source>
        <dbReference type="ARBA" id="ARBA00022737"/>
    </source>
</evidence>
<evidence type="ECO:0000313" key="5">
    <source>
        <dbReference type="Proteomes" id="UP000232323"/>
    </source>
</evidence>
<feature type="domain" description="EF-hand" evidence="3">
    <location>
        <begin position="8"/>
        <end position="43"/>
    </location>
</feature>
<evidence type="ECO:0000256" key="2">
    <source>
        <dbReference type="ARBA" id="ARBA00022837"/>
    </source>
</evidence>
<evidence type="ECO:0000259" key="3">
    <source>
        <dbReference type="PROSITE" id="PS50222"/>
    </source>
</evidence>
<dbReference type="OrthoDB" id="26525at2759"/>
<dbReference type="GO" id="GO:0005509">
    <property type="term" value="F:calcium ion binding"/>
    <property type="evidence" value="ECO:0007669"/>
    <property type="project" value="InterPro"/>
</dbReference>
<dbReference type="Gene3D" id="1.10.238.10">
    <property type="entry name" value="EF-hand"/>
    <property type="match status" value="2"/>
</dbReference>
<dbReference type="SUPFAM" id="SSF47473">
    <property type="entry name" value="EF-hand"/>
    <property type="match status" value="1"/>
</dbReference>
<reference evidence="4 5" key="1">
    <citation type="submission" date="2017-08" db="EMBL/GenBank/DDBJ databases">
        <title>Acidophilic green algal genome provides insights into adaptation to an acidic environment.</title>
        <authorList>
            <person name="Hirooka S."/>
            <person name="Hirose Y."/>
            <person name="Kanesaki Y."/>
            <person name="Higuchi S."/>
            <person name="Fujiwara T."/>
            <person name="Onuma R."/>
            <person name="Era A."/>
            <person name="Ohbayashi R."/>
            <person name="Uzuka A."/>
            <person name="Nozaki H."/>
            <person name="Yoshikawa H."/>
            <person name="Miyagishima S.Y."/>
        </authorList>
    </citation>
    <scope>NUCLEOTIDE SEQUENCE [LARGE SCALE GENOMIC DNA]</scope>
    <source>
        <strain evidence="4 5">NIES-2499</strain>
    </source>
</reference>
<dbReference type="AlphaFoldDB" id="A0A250WT37"/>
<dbReference type="PANTHER" id="PTHR23048">
    <property type="entry name" value="MYOSIN LIGHT CHAIN 1, 3"/>
    <property type="match status" value="1"/>
</dbReference>
<protein>
    <recommendedName>
        <fullName evidence="3">EF-hand domain-containing protein</fullName>
    </recommendedName>
</protein>
<dbReference type="FunFam" id="1.10.238.10:FF:000178">
    <property type="entry name" value="Calmodulin-2 A"/>
    <property type="match status" value="1"/>
</dbReference>
<dbReference type="InterPro" id="IPR011992">
    <property type="entry name" value="EF-hand-dom_pair"/>
</dbReference>
<keyword evidence="1" id="KW-0677">Repeat</keyword>